<dbReference type="OrthoDB" id="9770107at2"/>
<dbReference type="InterPro" id="IPR001563">
    <property type="entry name" value="Peptidase_S10"/>
</dbReference>
<name>A0A1H6TFN9_9BACT</name>
<feature type="signal peptide" evidence="6">
    <location>
        <begin position="1"/>
        <end position="28"/>
    </location>
</feature>
<gene>
    <name evidence="7" type="ORF">SAMN05192553_101147</name>
</gene>
<organism evidence="7 8">
    <name type="scientific">Cyclobacterium xiamenense</name>
    <dbReference type="NCBI Taxonomy" id="1297121"/>
    <lineage>
        <taxon>Bacteria</taxon>
        <taxon>Pseudomonadati</taxon>
        <taxon>Bacteroidota</taxon>
        <taxon>Cytophagia</taxon>
        <taxon>Cytophagales</taxon>
        <taxon>Cyclobacteriaceae</taxon>
        <taxon>Cyclobacterium</taxon>
    </lineage>
</organism>
<proteinExistence type="predicted"/>
<keyword evidence="2" id="KW-0645">Protease</keyword>
<dbReference type="PANTHER" id="PTHR11802">
    <property type="entry name" value="SERINE PROTEASE FAMILY S10 SERINE CARBOXYPEPTIDASE"/>
    <property type="match status" value="1"/>
</dbReference>
<evidence type="ECO:0000256" key="2">
    <source>
        <dbReference type="ARBA" id="ARBA00022670"/>
    </source>
</evidence>
<keyword evidence="3 6" id="KW-0732">Signal</keyword>
<protein>
    <submittedName>
        <fullName evidence="7">Carboxypeptidase C (Cathepsin A)</fullName>
    </submittedName>
</protein>
<keyword evidence="4" id="KW-0378">Hydrolase</keyword>
<dbReference type="GO" id="GO:0004185">
    <property type="term" value="F:serine-type carboxypeptidase activity"/>
    <property type="evidence" value="ECO:0007669"/>
    <property type="project" value="InterPro"/>
</dbReference>
<evidence type="ECO:0000256" key="5">
    <source>
        <dbReference type="ARBA" id="ARBA00023180"/>
    </source>
</evidence>
<evidence type="ECO:0000256" key="4">
    <source>
        <dbReference type="ARBA" id="ARBA00022801"/>
    </source>
</evidence>
<evidence type="ECO:0000313" key="7">
    <source>
        <dbReference type="EMBL" id="SEI75927.1"/>
    </source>
</evidence>
<keyword evidence="5" id="KW-0325">Glycoprotein</keyword>
<dbReference type="PANTHER" id="PTHR11802:SF3">
    <property type="entry name" value="RETINOID-INDUCIBLE SERINE CARBOXYPEPTIDASE"/>
    <property type="match status" value="1"/>
</dbReference>
<evidence type="ECO:0000256" key="3">
    <source>
        <dbReference type="ARBA" id="ARBA00022729"/>
    </source>
</evidence>
<feature type="chain" id="PRO_5011668480" evidence="6">
    <location>
        <begin position="29"/>
        <end position="501"/>
    </location>
</feature>
<keyword evidence="1 7" id="KW-0121">Carboxypeptidase</keyword>
<evidence type="ECO:0000256" key="6">
    <source>
        <dbReference type="SAM" id="SignalP"/>
    </source>
</evidence>
<dbReference type="AlphaFoldDB" id="A0A1H6TFN9"/>
<evidence type="ECO:0000313" key="8">
    <source>
        <dbReference type="Proteomes" id="UP000199403"/>
    </source>
</evidence>
<dbReference type="SUPFAM" id="SSF53474">
    <property type="entry name" value="alpha/beta-Hydrolases"/>
    <property type="match status" value="1"/>
</dbReference>
<dbReference type="EMBL" id="FNZH01000001">
    <property type="protein sequence ID" value="SEI75927.1"/>
    <property type="molecule type" value="Genomic_DNA"/>
</dbReference>
<dbReference type="Gene3D" id="3.40.50.1820">
    <property type="entry name" value="alpha/beta hydrolase"/>
    <property type="match status" value="1"/>
</dbReference>
<dbReference type="InterPro" id="IPR029058">
    <property type="entry name" value="AB_hydrolase_fold"/>
</dbReference>
<dbReference type="GO" id="GO:0006508">
    <property type="term" value="P:proteolysis"/>
    <property type="evidence" value="ECO:0007669"/>
    <property type="project" value="UniProtKB-KW"/>
</dbReference>
<dbReference type="STRING" id="1416801.SAMN05192553_101147"/>
<dbReference type="Pfam" id="PF00450">
    <property type="entry name" value="Peptidase_S10"/>
    <property type="match status" value="1"/>
</dbReference>
<sequence length="501" mass="56635">MCNKTSKFLHQIIFPLLLLIGCGTAVHAQKIMLPADTSIVSTDEVTVNGKRIPYQVTVGTQPVYGEDGAPDAALFYTYYERNDVDQVENRPIALSFNGGPGAASLWMHLGYTSPKRLEISDEGYPIQPYGIVDNSHSIIDVADIVYVDPVNTGFSRIVNDGKREDFFGVYQDITYLADWIDNFLSRQGRWRSPKYLIGESYSATRVAGLSAELQDHHGIYLNGVVIVSGTKMELPIASNEVLQLPNYAAVAWYHKKLPEDLQKKSLTELLSEVETYAIEEYLPAVERGGFIDEDQKQAVAEKLARYTGLTKEFILDHNLTVPTKAFRKELLRDEGYFIGLSDARYKGIDKMDGGDTFTGSTPPEAAAWDNAFTPAINAYLRDELNFKTDLQYQVSGAVFPWPWDRFTDGTGDKLRNAMMQNPRLHVLFQAGYYDMLVNYFRQMNGMWKLDPSGKMKDRLHFNVYESGHMMYVREEDLVTSTNDLREFIQQSIPLKGEAATY</sequence>
<dbReference type="Proteomes" id="UP000199403">
    <property type="component" value="Unassembled WGS sequence"/>
</dbReference>
<accession>A0A1H6TFN9</accession>
<reference evidence="8" key="1">
    <citation type="submission" date="2016-10" db="EMBL/GenBank/DDBJ databases">
        <authorList>
            <person name="Varghese N."/>
            <person name="Submissions S."/>
        </authorList>
    </citation>
    <scope>NUCLEOTIDE SEQUENCE [LARGE SCALE GENOMIC DNA]</scope>
    <source>
        <strain evidence="8">IBRC-M 10761</strain>
    </source>
</reference>
<dbReference type="PROSITE" id="PS51257">
    <property type="entry name" value="PROKAR_LIPOPROTEIN"/>
    <property type="match status" value="1"/>
</dbReference>
<keyword evidence="8" id="KW-1185">Reference proteome</keyword>
<evidence type="ECO:0000256" key="1">
    <source>
        <dbReference type="ARBA" id="ARBA00022645"/>
    </source>
</evidence>